<name>D2TSV4_CITRI</name>
<sequence>MIIMLTENEYRETADASEMQALSGLWAYSIPDHVDSAVFSFDERKKLFFWIFERLLKEGRIKLAKHGKFLEGSVDEQVERFRQAFPKTEEEMEDGIWFFDESCPGGAVWVLEDGSLEWT</sequence>
<gene>
    <name evidence="1" type="ordered locus">ROD_49981</name>
</gene>
<dbReference type="EMBL" id="FN543502">
    <property type="protein sequence ID" value="CBG91672.1"/>
    <property type="molecule type" value="Genomic_DNA"/>
</dbReference>
<dbReference type="AlphaFoldDB" id="D2TSV4"/>
<dbReference type="Gene3D" id="1.10.3510.10">
    <property type="entry name" value="NMB0513-like"/>
    <property type="match status" value="1"/>
</dbReference>
<evidence type="ECO:0000313" key="1">
    <source>
        <dbReference type="EMBL" id="CBG91672.1"/>
    </source>
</evidence>
<dbReference type="STRING" id="637910.ROD_49981"/>
<dbReference type="Proteomes" id="UP000001889">
    <property type="component" value="Chromosome"/>
</dbReference>
<evidence type="ECO:0008006" key="3">
    <source>
        <dbReference type="Google" id="ProtNLM"/>
    </source>
</evidence>
<dbReference type="InterPro" id="IPR023138">
    <property type="entry name" value="NMB0513-like_sf"/>
</dbReference>
<keyword evidence="2" id="KW-1185">Reference proteome</keyword>
<organism evidence="1 2">
    <name type="scientific">Citrobacter rodentium (strain ICC168)</name>
    <name type="common">Citrobacter freundii biotype 4280</name>
    <dbReference type="NCBI Taxonomy" id="637910"/>
    <lineage>
        <taxon>Bacteria</taxon>
        <taxon>Pseudomonadati</taxon>
        <taxon>Pseudomonadota</taxon>
        <taxon>Gammaproteobacteria</taxon>
        <taxon>Enterobacterales</taxon>
        <taxon>Enterobacteriaceae</taxon>
        <taxon>Citrobacter</taxon>
    </lineage>
</organism>
<protein>
    <recommendedName>
        <fullName evidence="3">DUF596 domain-containing protein</fullName>
    </recommendedName>
</protein>
<dbReference type="InterPro" id="IPR007670">
    <property type="entry name" value="DUF596"/>
</dbReference>
<reference evidence="1 2" key="1">
    <citation type="journal article" date="2010" name="J. Bacteriol.">
        <title>The Citrobacter rodentium genome sequence reveals convergent evolution with human pathogenic Escherichia coli.</title>
        <authorList>
            <person name="Petty N.K."/>
            <person name="Bulgin R."/>
            <person name="Crepin V.F."/>
            <person name="Cerdeno-Tarraga A.M."/>
            <person name="Schroeder G.N."/>
            <person name="Quail M.A."/>
            <person name="Lennard N."/>
            <person name="Corton C."/>
            <person name="Barron A."/>
            <person name="Clark L."/>
            <person name="Toribio A.L."/>
            <person name="Parkhill J."/>
            <person name="Dougan G."/>
            <person name="Frankel G."/>
            <person name="Thomson N.R."/>
        </authorList>
    </citation>
    <scope>NUCLEOTIDE SEQUENCE [LARGE SCALE GENOMIC DNA]</scope>
    <source>
        <strain evidence="1 2">ICC168</strain>
    </source>
</reference>
<evidence type="ECO:0000313" key="2">
    <source>
        <dbReference type="Proteomes" id="UP000001889"/>
    </source>
</evidence>
<dbReference type="SUPFAM" id="SSF160472">
    <property type="entry name" value="NMB0513-like"/>
    <property type="match status" value="1"/>
</dbReference>
<proteinExistence type="predicted"/>
<dbReference type="KEGG" id="cro:ROD_49981"/>
<dbReference type="Pfam" id="PF04591">
    <property type="entry name" value="DUF596"/>
    <property type="match status" value="1"/>
</dbReference>
<dbReference type="eggNOG" id="COG3792">
    <property type="taxonomic scope" value="Bacteria"/>
</dbReference>
<accession>D2TSV4</accession>
<dbReference type="HOGENOM" id="CLU_132704_1_0_6"/>